<dbReference type="STRING" id="44575.SAMN05216419_102132"/>
<accession>A0A1N6IG54</accession>
<reference evidence="2 3" key="1">
    <citation type="submission" date="2016-12" db="EMBL/GenBank/DDBJ databases">
        <authorList>
            <person name="Song W.-J."/>
            <person name="Kurnit D.M."/>
        </authorList>
    </citation>
    <scope>NUCLEOTIDE SEQUENCE [LARGE SCALE GENOMIC DNA]</scope>
    <source>
        <strain evidence="2 3">ATCC 49181</strain>
    </source>
</reference>
<gene>
    <name evidence="2" type="ORF">SAMN02743940_1788</name>
</gene>
<dbReference type="RefSeq" id="WP_245812952.1">
    <property type="nucleotide sequence ID" value="NZ_FSRO01000001.1"/>
</dbReference>
<dbReference type="Proteomes" id="UP000185062">
    <property type="component" value="Unassembled WGS sequence"/>
</dbReference>
<dbReference type="SMART" id="SM00228">
    <property type="entry name" value="PDZ"/>
    <property type="match status" value="1"/>
</dbReference>
<dbReference type="SUPFAM" id="SSF159501">
    <property type="entry name" value="EreA/ChaN-like"/>
    <property type="match status" value="1"/>
</dbReference>
<evidence type="ECO:0000313" key="2">
    <source>
        <dbReference type="EMBL" id="SIO31006.1"/>
    </source>
</evidence>
<keyword evidence="3" id="KW-1185">Reference proteome</keyword>
<dbReference type="eggNOG" id="COG3016">
    <property type="taxonomic scope" value="Bacteria"/>
</dbReference>
<name>A0A1N6IG54_9PROT</name>
<feature type="domain" description="PDZ" evidence="1">
    <location>
        <begin position="331"/>
        <end position="401"/>
    </location>
</feature>
<dbReference type="CDD" id="cd14727">
    <property type="entry name" value="ChanN-like"/>
    <property type="match status" value="1"/>
</dbReference>
<dbReference type="Pfam" id="PF13180">
    <property type="entry name" value="PDZ_2"/>
    <property type="match status" value="1"/>
</dbReference>
<dbReference type="SUPFAM" id="SSF50156">
    <property type="entry name" value="PDZ domain-like"/>
    <property type="match status" value="1"/>
</dbReference>
<proteinExistence type="predicted"/>
<organism evidence="2 3">
    <name type="scientific">Nitrosomonas cryotolerans ATCC 49181</name>
    <dbReference type="NCBI Taxonomy" id="1131553"/>
    <lineage>
        <taxon>Bacteria</taxon>
        <taxon>Pseudomonadati</taxon>
        <taxon>Pseudomonadota</taxon>
        <taxon>Betaproteobacteria</taxon>
        <taxon>Nitrosomonadales</taxon>
        <taxon>Nitrosomonadaceae</taxon>
        <taxon>Nitrosomonas</taxon>
    </lineage>
</organism>
<protein>
    <submittedName>
        <fullName evidence="2">Uncharacterized iron-regulated protein</fullName>
    </submittedName>
</protein>
<dbReference type="InterPro" id="IPR001478">
    <property type="entry name" value="PDZ"/>
</dbReference>
<dbReference type="Gene3D" id="3.40.50.11550">
    <property type="match status" value="1"/>
</dbReference>
<dbReference type="InterPro" id="IPR007314">
    <property type="entry name" value="Cofac_haem-bd_dom"/>
</dbReference>
<sequence length="415" mass="46956">MNNNSKMVAFNVTLQSKFISMILLVLSISLNTALAQIKPDRKPNTLGCVPLASWVVPGVGKVSNFDVISHAARESVVLLGETHVNHEHHRWQLQTLAALYAMRPDMIIGFEMFPRRVQNVLDDWVAGKLSEKAFLAAVEWDLVWNTDANLYLPLFHFARMNRIPMRALNIETRLRHLVSEKGFDGVPEDEREGVTRPAKPSDAYLDYLLPIYERHDRKDRKKGEINHNDPDFMRFISSQQLWDRAMAQILYSEHTGSDEERKPLVVGIMGSGHILYGYGVPHQLRDLGIKDIASLLPWDTSKSCEKFIVGVADAVFGVMPHISQPFQPLRQRLGIRFEIAHGGAHILQVEKGSIAEAAHLQDADIITEIAGLEVKETKDIIDVVKRHAPGTWLPLKVRRDNELIEIIAKFPVLDK</sequence>
<dbReference type="InterPro" id="IPR036034">
    <property type="entry name" value="PDZ_sf"/>
</dbReference>
<evidence type="ECO:0000313" key="3">
    <source>
        <dbReference type="Proteomes" id="UP000185062"/>
    </source>
</evidence>
<dbReference type="eggNOG" id="COG0265">
    <property type="taxonomic scope" value="Bacteria"/>
</dbReference>
<dbReference type="Pfam" id="PF04187">
    <property type="entry name" value="Cofac_haem_bdg"/>
    <property type="match status" value="1"/>
</dbReference>
<dbReference type="EMBL" id="FSRO01000001">
    <property type="protein sequence ID" value="SIO31006.1"/>
    <property type="molecule type" value="Genomic_DNA"/>
</dbReference>
<dbReference type="Gene3D" id="2.30.42.10">
    <property type="match status" value="1"/>
</dbReference>
<evidence type="ECO:0000259" key="1">
    <source>
        <dbReference type="SMART" id="SM00228"/>
    </source>
</evidence>
<dbReference type="AlphaFoldDB" id="A0A1N6IG54"/>